<evidence type="ECO:0000313" key="13">
    <source>
        <dbReference type="EMBL" id="TCO08901.1"/>
    </source>
</evidence>
<dbReference type="InterPro" id="IPR001078">
    <property type="entry name" value="2-oxoacid_DH_actylTfrase"/>
</dbReference>
<dbReference type="OrthoDB" id="9805770at2"/>
<evidence type="ECO:0000313" key="14">
    <source>
        <dbReference type="Proteomes" id="UP000295221"/>
    </source>
</evidence>
<dbReference type="InterPro" id="IPR003016">
    <property type="entry name" value="2-oxoA_DH_lipoyl-BS"/>
</dbReference>
<dbReference type="InterPro" id="IPR000089">
    <property type="entry name" value="Biotin_lipoyl"/>
</dbReference>
<dbReference type="Pfam" id="PF00364">
    <property type="entry name" value="Biotin_lipoyl"/>
    <property type="match status" value="1"/>
</dbReference>
<dbReference type="InterPro" id="IPR006255">
    <property type="entry name" value="SucB"/>
</dbReference>
<keyword evidence="6" id="KW-0808">Transferase</keyword>
<dbReference type="UniPathway" id="UPA00868">
    <property type="reaction ID" value="UER00840"/>
</dbReference>
<comment type="similarity">
    <text evidence="4">Belongs to the 2-oxoacid dehydrogenase family.</text>
</comment>
<comment type="catalytic activity">
    <reaction evidence="9">
        <text>N(6)-[(R)-dihydrolipoyl]-L-lysyl-[protein] + succinyl-CoA = N(6)-[(R)-S(8)-succinyldihydrolipoyl]-L-lysyl-[protein] + CoA</text>
        <dbReference type="Rhea" id="RHEA:15213"/>
        <dbReference type="Rhea" id="RHEA-COMP:10475"/>
        <dbReference type="Rhea" id="RHEA-COMP:20092"/>
        <dbReference type="ChEBI" id="CHEBI:57287"/>
        <dbReference type="ChEBI" id="CHEBI:57292"/>
        <dbReference type="ChEBI" id="CHEBI:83100"/>
        <dbReference type="ChEBI" id="CHEBI:83120"/>
        <dbReference type="EC" id="2.3.1.61"/>
    </reaction>
</comment>
<evidence type="ECO:0000256" key="4">
    <source>
        <dbReference type="ARBA" id="ARBA00007317"/>
    </source>
</evidence>
<dbReference type="Gene3D" id="3.30.559.10">
    <property type="entry name" value="Chloramphenicol acetyltransferase-like domain"/>
    <property type="match status" value="1"/>
</dbReference>
<dbReference type="GO" id="GO:0045252">
    <property type="term" value="C:oxoglutarate dehydrogenase complex"/>
    <property type="evidence" value="ECO:0007669"/>
    <property type="project" value="UniProtKB-UniRule"/>
</dbReference>
<evidence type="ECO:0000256" key="11">
    <source>
        <dbReference type="SAM" id="MobiDB-lite"/>
    </source>
</evidence>
<feature type="compositionally biased region" description="Basic and acidic residues" evidence="11">
    <location>
        <begin position="99"/>
        <end position="122"/>
    </location>
</feature>
<reference evidence="13 14" key="1">
    <citation type="submission" date="2019-03" db="EMBL/GenBank/DDBJ databases">
        <title>Genomic Encyclopedia of Type Strains, Phase IV (KMG-IV): sequencing the most valuable type-strain genomes for metagenomic binning, comparative biology and taxonomic classification.</title>
        <authorList>
            <person name="Goeker M."/>
        </authorList>
    </citation>
    <scope>NUCLEOTIDE SEQUENCE [LARGE SCALE GENOMIC DNA]</scope>
    <source>
        <strain evidence="13 14">DSM 24179</strain>
    </source>
</reference>
<comment type="caution">
    <text evidence="13">The sequence shown here is derived from an EMBL/GenBank/DDBJ whole genome shotgun (WGS) entry which is preliminary data.</text>
</comment>
<dbReference type="GO" id="GO:0004149">
    <property type="term" value="F:dihydrolipoyllysine-residue succinyltransferase activity"/>
    <property type="evidence" value="ECO:0007669"/>
    <property type="project" value="UniProtKB-UniRule"/>
</dbReference>
<accession>A0A4R2GJI7</accession>
<dbReference type="Gene3D" id="2.40.50.100">
    <property type="match status" value="1"/>
</dbReference>
<dbReference type="GO" id="GO:0005829">
    <property type="term" value="C:cytosol"/>
    <property type="evidence" value="ECO:0007669"/>
    <property type="project" value="TreeGrafter"/>
</dbReference>
<evidence type="ECO:0000256" key="6">
    <source>
        <dbReference type="ARBA" id="ARBA00022679"/>
    </source>
</evidence>
<dbReference type="NCBIfam" id="TIGR01347">
    <property type="entry name" value="sucB"/>
    <property type="match status" value="1"/>
</dbReference>
<dbReference type="NCBIfam" id="NF004309">
    <property type="entry name" value="PRK05704.1"/>
    <property type="match status" value="1"/>
</dbReference>
<comment type="pathway">
    <text evidence="3">Amino-acid degradation; L-lysine degradation via saccharopine pathway; glutaryl-CoA from L-lysine: step 6/6.</text>
</comment>
<dbReference type="InterPro" id="IPR023213">
    <property type="entry name" value="CAT-like_dom_sf"/>
</dbReference>
<evidence type="ECO:0000256" key="10">
    <source>
        <dbReference type="NCBIfam" id="TIGR01347"/>
    </source>
</evidence>
<dbReference type="PANTHER" id="PTHR43416:SF5">
    <property type="entry name" value="DIHYDROLIPOYLLYSINE-RESIDUE SUCCINYLTRANSFERASE COMPONENT OF 2-OXOGLUTARATE DEHYDROGENASE COMPLEX, MITOCHONDRIAL"/>
    <property type="match status" value="1"/>
</dbReference>
<dbReference type="RefSeq" id="WP_132433473.1">
    <property type="nucleotide sequence ID" value="NZ_SLWK01000004.1"/>
</dbReference>
<feature type="domain" description="Lipoyl-binding" evidence="12">
    <location>
        <begin position="2"/>
        <end position="76"/>
    </location>
</feature>
<comment type="cofactor">
    <cofactor evidence="1">
        <name>(R)-lipoate</name>
        <dbReference type="ChEBI" id="CHEBI:83088"/>
    </cofactor>
</comment>
<proteinExistence type="inferred from homology"/>
<feature type="compositionally biased region" description="Acidic residues" evidence="11">
    <location>
        <begin position="81"/>
        <end position="94"/>
    </location>
</feature>
<keyword evidence="5" id="KW-0816">Tricarboxylic acid cycle</keyword>
<dbReference type="EMBL" id="SLWK01000004">
    <property type="protein sequence ID" value="TCO08901.1"/>
    <property type="molecule type" value="Genomic_DNA"/>
</dbReference>
<dbReference type="FunFam" id="3.30.559.10:FF:000007">
    <property type="entry name" value="Dihydrolipoamide acetyltransferase component of pyruvate dehydrogenase complex"/>
    <property type="match status" value="1"/>
</dbReference>
<evidence type="ECO:0000259" key="12">
    <source>
        <dbReference type="PROSITE" id="PS50968"/>
    </source>
</evidence>
<keyword evidence="14" id="KW-1185">Reference proteome</keyword>
<evidence type="ECO:0000256" key="3">
    <source>
        <dbReference type="ARBA" id="ARBA00005145"/>
    </source>
</evidence>
<evidence type="ECO:0000256" key="1">
    <source>
        <dbReference type="ARBA" id="ARBA00001938"/>
    </source>
</evidence>
<comment type="function">
    <text evidence="2">E2 component of the 2-oxoglutarate dehydrogenase (OGDH) complex which catalyzes the second step in the conversion of 2-oxoglutarate to succinyl-CoA and CO(2).</text>
</comment>
<dbReference type="AlphaFoldDB" id="A0A4R2GJI7"/>
<dbReference type="Proteomes" id="UP000295221">
    <property type="component" value="Unassembled WGS sequence"/>
</dbReference>
<evidence type="ECO:0000256" key="5">
    <source>
        <dbReference type="ARBA" id="ARBA00022532"/>
    </source>
</evidence>
<dbReference type="SUPFAM" id="SSF52777">
    <property type="entry name" value="CoA-dependent acyltransferases"/>
    <property type="match status" value="1"/>
</dbReference>
<dbReference type="InterPro" id="IPR011053">
    <property type="entry name" value="Single_hybrid_motif"/>
</dbReference>
<dbReference type="SUPFAM" id="SSF51230">
    <property type="entry name" value="Single hybrid motif"/>
    <property type="match status" value="1"/>
</dbReference>
<dbReference type="PROSITE" id="PS00189">
    <property type="entry name" value="LIPOYL"/>
    <property type="match status" value="1"/>
</dbReference>
<dbReference type="CDD" id="cd06849">
    <property type="entry name" value="lipoyl_domain"/>
    <property type="match status" value="1"/>
</dbReference>
<feature type="region of interest" description="Disordered" evidence="11">
    <location>
        <begin position="80"/>
        <end position="122"/>
    </location>
</feature>
<evidence type="ECO:0000256" key="7">
    <source>
        <dbReference type="ARBA" id="ARBA00022823"/>
    </source>
</evidence>
<name>A0A4R2GJI7_9BACT</name>
<sequence>MIIEVKVPTPGESISEVEISSWLVSDGALVRKNQDLAEIESDKATLSLTAPESGRIELLASEGDTVKVNSVVCKIDTSVEVPDEENAEEADDESVAGVDKQEEKTEEIKPEPSDKDKTTDSDVKITPLARSKMEAEGLNLNDVLAGLKKLTTKEIDEVIELKSGGGILESSRGEVSRDVERKRMTQLRKQLSKRLVQVKNETAMLTTFNEVDMSALMDLRKNHQGAFVEKYGFKIGLISFFLKASAYALKKHPMVNSMIDEEEIVTPNYVDISVAVQSPKGLMVPVIRNVDSLSLAQIESALKELADKARTGKVSLEEMTGGTFTLTNGGVFGSMLSTPLINPPQSAIIGMHNIVERPVAVNGKVEIRPMMYVALSYDHRIIDGKDSVGFLVDVKKMIENPVSMLLGGKSAEETLLGL</sequence>
<evidence type="ECO:0000256" key="9">
    <source>
        <dbReference type="ARBA" id="ARBA00052761"/>
    </source>
</evidence>
<dbReference type="InterPro" id="IPR050537">
    <property type="entry name" value="2-oxoacid_dehydrogenase"/>
</dbReference>
<dbReference type="EC" id="2.3.1.61" evidence="10"/>
<dbReference type="Pfam" id="PF00198">
    <property type="entry name" value="2-oxoacid_dh"/>
    <property type="match status" value="1"/>
</dbReference>
<protein>
    <recommendedName>
        <fullName evidence="10">Dihydrolipoyllysine-residue succinyltransferase</fullName>
        <ecNumber evidence="10">2.3.1.61</ecNumber>
    </recommendedName>
</protein>
<keyword evidence="7" id="KW-0450">Lipoyl</keyword>
<dbReference type="PROSITE" id="PS50968">
    <property type="entry name" value="BIOTINYL_LIPOYL"/>
    <property type="match status" value="1"/>
</dbReference>
<dbReference type="PANTHER" id="PTHR43416">
    <property type="entry name" value="DIHYDROLIPOYLLYSINE-RESIDUE SUCCINYLTRANSFERASE COMPONENT OF 2-OXOGLUTARATE DEHYDROGENASE COMPLEX, MITOCHONDRIAL-RELATED"/>
    <property type="match status" value="1"/>
</dbReference>
<dbReference type="GO" id="GO:0033512">
    <property type="term" value="P:L-lysine catabolic process to acetyl-CoA via saccharopine"/>
    <property type="evidence" value="ECO:0007669"/>
    <property type="project" value="UniProtKB-UniPathway"/>
</dbReference>
<evidence type="ECO:0000256" key="2">
    <source>
        <dbReference type="ARBA" id="ARBA00004052"/>
    </source>
</evidence>
<organism evidence="13 14">
    <name type="scientific">Natronoflexus pectinivorans</name>
    <dbReference type="NCBI Taxonomy" id="682526"/>
    <lineage>
        <taxon>Bacteria</taxon>
        <taxon>Pseudomonadati</taxon>
        <taxon>Bacteroidota</taxon>
        <taxon>Bacteroidia</taxon>
        <taxon>Marinilabiliales</taxon>
        <taxon>Marinilabiliaceae</taxon>
        <taxon>Natronoflexus</taxon>
    </lineage>
</organism>
<dbReference type="GO" id="GO:0006099">
    <property type="term" value="P:tricarboxylic acid cycle"/>
    <property type="evidence" value="ECO:0007669"/>
    <property type="project" value="UniProtKB-UniRule"/>
</dbReference>
<keyword evidence="8" id="KW-0012">Acyltransferase</keyword>
<gene>
    <name evidence="13" type="ORF">EV194_104212</name>
</gene>
<evidence type="ECO:0000256" key="8">
    <source>
        <dbReference type="ARBA" id="ARBA00023315"/>
    </source>
</evidence>